<dbReference type="EMBL" id="SLYC01000011">
    <property type="protein sequence ID" value="TCQ03058.1"/>
    <property type="molecule type" value="Genomic_DNA"/>
</dbReference>
<evidence type="ECO:0000313" key="2">
    <source>
        <dbReference type="Proteomes" id="UP000295504"/>
    </source>
</evidence>
<gene>
    <name evidence="1" type="ORF">EDD79_101121</name>
</gene>
<reference evidence="1 2" key="1">
    <citation type="submission" date="2019-03" db="EMBL/GenBank/DDBJ databases">
        <title>Genomic Encyclopedia of Type Strains, Phase IV (KMG-IV): sequencing the most valuable type-strain genomes for metagenomic binning, comparative biology and taxonomic classification.</title>
        <authorList>
            <person name="Goeker M."/>
        </authorList>
    </citation>
    <scope>NUCLEOTIDE SEQUENCE [LARGE SCALE GENOMIC DNA]</scope>
    <source>
        <strain evidence="1 2">DSM 100013</strain>
    </source>
</reference>
<dbReference type="Proteomes" id="UP000295504">
    <property type="component" value="Unassembled WGS sequence"/>
</dbReference>
<name>A0A4R2THU1_9FIRM</name>
<keyword evidence="2" id="KW-1185">Reference proteome</keyword>
<proteinExistence type="predicted"/>
<sequence length="53" mass="6355">MVKYDIFISDTNIILKGIKKYDIKNLVIIKEEINYGKRSCCFHKYYMSPLLYS</sequence>
<accession>A0A4R2THU1</accession>
<organism evidence="1 2">
    <name type="scientific">Serpentinicella alkaliphila</name>
    <dbReference type="NCBI Taxonomy" id="1734049"/>
    <lineage>
        <taxon>Bacteria</taxon>
        <taxon>Bacillati</taxon>
        <taxon>Bacillota</taxon>
        <taxon>Clostridia</taxon>
        <taxon>Peptostreptococcales</taxon>
        <taxon>Natronincolaceae</taxon>
        <taxon>Serpentinicella</taxon>
    </lineage>
</organism>
<protein>
    <submittedName>
        <fullName evidence="1">Uncharacterized protein</fullName>
    </submittedName>
</protein>
<comment type="caution">
    <text evidence="1">The sequence shown here is derived from an EMBL/GenBank/DDBJ whole genome shotgun (WGS) entry which is preliminary data.</text>
</comment>
<dbReference type="AlphaFoldDB" id="A0A4R2THU1"/>
<evidence type="ECO:0000313" key="1">
    <source>
        <dbReference type="EMBL" id="TCQ03058.1"/>
    </source>
</evidence>